<accession>A0A8D2J490</accession>
<reference evidence="1" key="1">
    <citation type="submission" date="2025-08" db="UniProtKB">
        <authorList>
            <consortium name="Ensembl"/>
        </authorList>
    </citation>
    <scope>IDENTIFICATION</scope>
</reference>
<name>A0A8D2J490_VARKO</name>
<keyword evidence="2" id="KW-1185">Reference proteome</keyword>
<reference evidence="1" key="2">
    <citation type="submission" date="2025-09" db="UniProtKB">
        <authorList>
            <consortium name="Ensembl"/>
        </authorList>
    </citation>
    <scope>IDENTIFICATION</scope>
</reference>
<dbReference type="Proteomes" id="UP000694545">
    <property type="component" value="Unplaced"/>
</dbReference>
<dbReference type="Ensembl" id="ENSVKKT00000006675.1">
    <property type="protein sequence ID" value="ENSVKKP00000006502.1"/>
    <property type="gene ID" value="ENSVKKG00000004717.1"/>
</dbReference>
<evidence type="ECO:0000313" key="1">
    <source>
        <dbReference type="Ensembl" id="ENSVKKP00000006502.1"/>
    </source>
</evidence>
<sequence>MRMEEPWWKGELVAEIHQTLRLKVRFSQISIPPISQNGALGGLQNYMHSTESV</sequence>
<protein>
    <submittedName>
        <fullName evidence="1">Uncharacterized protein</fullName>
    </submittedName>
</protein>
<proteinExistence type="predicted"/>
<organism evidence="1 2">
    <name type="scientific">Varanus komodoensis</name>
    <name type="common">Komodo dragon</name>
    <dbReference type="NCBI Taxonomy" id="61221"/>
    <lineage>
        <taxon>Eukaryota</taxon>
        <taxon>Metazoa</taxon>
        <taxon>Chordata</taxon>
        <taxon>Craniata</taxon>
        <taxon>Vertebrata</taxon>
        <taxon>Euteleostomi</taxon>
        <taxon>Lepidosauria</taxon>
        <taxon>Squamata</taxon>
        <taxon>Bifurcata</taxon>
        <taxon>Unidentata</taxon>
        <taxon>Episquamata</taxon>
        <taxon>Toxicofera</taxon>
        <taxon>Anguimorpha</taxon>
        <taxon>Paleoanguimorpha</taxon>
        <taxon>Varanoidea</taxon>
        <taxon>Varanidae</taxon>
        <taxon>Varanus</taxon>
    </lineage>
</organism>
<evidence type="ECO:0000313" key="2">
    <source>
        <dbReference type="Proteomes" id="UP000694545"/>
    </source>
</evidence>
<dbReference type="AlphaFoldDB" id="A0A8D2J490"/>